<dbReference type="Proteomes" id="UP000663844">
    <property type="component" value="Unassembled WGS sequence"/>
</dbReference>
<feature type="non-terminal residue" evidence="1">
    <location>
        <position position="47"/>
    </location>
</feature>
<gene>
    <name evidence="1" type="ORF">OXD698_LOCUS49990</name>
</gene>
<organism evidence="1 2">
    <name type="scientific">Adineta steineri</name>
    <dbReference type="NCBI Taxonomy" id="433720"/>
    <lineage>
        <taxon>Eukaryota</taxon>
        <taxon>Metazoa</taxon>
        <taxon>Spiralia</taxon>
        <taxon>Gnathifera</taxon>
        <taxon>Rotifera</taxon>
        <taxon>Eurotatoria</taxon>
        <taxon>Bdelloidea</taxon>
        <taxon>Adinetida</taxon>
        <taxon>Adinetidae</taxon>
        <taxon>Adineta</taxon>
    </lineage>
</organism>
<proteinExistence type="predicted"/>
<sequence>MHNVLLSSINDALLKSHQNLYEMIPGIRSANSHDTDFDEEMVFSNEQ</sequence>
<accession>A0A820MK82</accession>
<reference evidence="1" key="1">
    <citation type="submission" date="2021-02" db="EMBL/GenBank/DDBJ databases">
        <authorList>
            <person name="Nowell W R."/>
        </authorList>
    </citation>
    <scope>NUCLEOTIDE SEQUENCE</scope>
</reference>
<evidence type="ECO:0000313" key="1">
    <source>
        <dbReference type="EMBL" id="CAF4373815.1"/>
    </source>
</evidence>
<dbReference type="EMBL" id="CAJOAZ010023238">
    <property type="protein sequence ID" value="CAF4373815.1"/>
    <property type="molecule type" value="Genomic_DNA"/>
</dbReference>
<evidence type="ECO:0000313" key="2">
    <source>
        <dbReference type="Proteomes" id="UP000663844"/>
    </source>
</evidence>
<name>A0A820MK82_9BILA</name>
<dbReference type="AlphaFoldDB" id="A0A820MK82"/>
<comment type="caution">
    <text evidence="1">The sequence shown here is derived from an EMBL/GenBank/DDBJ whole genome shotgun (WGS) entry which is preliminary data.</text>
</comment>
<protein>
    <submittedName>
        <fullName evidence="1">Uncharacterized protein</fullName>
    </submittedName>
</protein>